<keyword evidence="4" id="KW-1185">Reference proteome</keyword>
<dbReference type="EMBL" id="JACHXN010000002">
    <property type="protein sequence ID" value="MBB3144470.1"/>
    <property type="molecule type" value="Genomic_DNA"/>
</dbReference>
<feature type="domain" description="EF-hand" evidence="2">
    <location>
        <begin position="104"/>
        <end position="130"/>
    </location>
</feature>
<accession>A0A839U645</accession>
<reference evidence="3 4" key="1">
    <citation type="submission" date="2020-08" db="EMBL/GenBank/DDBJ databases">
        <title>Genomic Encyclopedia of Type Strains, Phase III (KMG-III): the genomes of soil and plant-associated and newly described type strains.</title>
        <authorList>
            <person name="Whitman W."/>
        </authorList>
    </citation>
    <scope>NUCLEOTIDE SEQUENCE [LARGE SCALE GENOMIC DNA]</scope>
    <source>
        <strain evidence="3 4">CECT 7015</strain>
    </source>
</reference>
<keyword evidence="1" id="KW-0732">Signal</keyword>
<comment type="caution">
    <text evidence="3">The sequence shown here is derived from an EMBL/GenBank/DDBJ whole genome shotgun (WGS) entry which is preliminary data.</text>
</comment>
<protein>
    <recommendedName>
        <fullName evidence="2">EF-hand domain-containing protein</fullName>
    </recommendedName>
</protein>
<dbReference type="PROSITE" id="PS50222">
    <property type="entry name" value="EF_HAND_2"/>
    <property type="match status" value="1"/>
</dbReference>
<feature type="signal peptide" evidence="1">
    <location>
        <begin position="1"/>
        <end position="22"/>
    </location>
</feature>
<evidence type="ECO:0000313" key="4">
    <source>
        <dbReference type="Proteomes" id="UP000554520"/>
    </source>
</evidence>
<dbReference type="AlphaFoldDB" id="A0A839U645"/>
<dbReference type="Proteomes" id="UP000554520">
    <property type="component" value="Unassembled WGS sequence"/>
</dbReference>
<gene>
    <name evidence="3" type="ORF">FHS21_000866</name>
</gene>
<evidence type="ECO:0000259" key="2">
    <source>
        <dbReference type="PROSITE" id="PS50222"/>
    </source>
</evidence>
<name>A0A839U645_9HYPH</name>
<dbReference type="RefSeq" id="WP_112531054.1">
    <property type="nucleotide sequence ID" value="NZ_JACHXN010000002.1"/>
</dbReference>
<proteinExistence type="predicted"/>
<feature type="chain" id="PRO_5032527952" description="EF-hand domain-containing protein" evidence="1">
    <location>
        <begin position="23"/>
        <end position="145"/>
    </location>
</feature>
<dbReference type="GO" id="GO:0005509">
    <property type="term" value="F:calcium ion binding"/>
    <property type="evidence" value="ECO:0007669"/>
    <property type="project" value="InterPro"/>
</dbReference>
<dbReference type="InterPro" id="IPR002048">
    <property type="entry name" value="EF_hand_dom"/>
</dbReference>
<sequence length="145" mass="15334">MKSVRLALAALPLLGLSGIASAGVTHPVTATILAPPLLLRVSEELGTPPPDAPGVVPPEITPENMQRLFDADLRDRFESATGASGILTLKHANDAGWGFVADHFAEIDRDHDGYASFDEVQAFFDGRSPLPAARARVAAKVQVVE</sequence>
<evidence type="ECO:0000256" key="1">
    <source>
        <dbReference type="SAM" id="SignalP"/>
    </source>
</evidence>
<organism evidence="3 4">
    <name type="scientific">Phyllobacterium trifolii</name>
    <dbReference type="NCBI Taxonomy" id="300193"/>
    <lineage>
        <taxon>Bacteria</taxon>
        <taxon>Pseudomonadati</taxon>
        <taxon>Pseudomonadota</taxon>
        <taxon>Alphaproteobacteria</taxon>
        <taxon>Hyphomicrobiales</taxon>
        <taxon>Phyllobacteriaceae</taxon>
        <taxon>Phyllobacterium</taxon>
    </lineage>
</organism>
<evidence type="ECO:0000313" key="3">
    <source>
        <dbReference type="EMBL" id="MBB3144470.1"/>
    </source>
</evidence>